<feature type="binding site" evidence="7 8">
    <location>
        <position position="139"/>
    </location>
    <ligand>
        <name>S-adenosyl-L-methionine</name>
        <dbReference type="ChEBI" id="CHEBI:59789"/>
    </ligand>
</feature>
<protein>
    <recommendedName>
        <fullName evidence="7">Ribosomal RNA small subunit methyltransferase A</fullName>
        <ecNumber evidence="7">2.1.1.182</ecNumber>
    </recommendedName>
    <alternativeName>
        <fullName evidence="7">16S rRNA (adenine(1518)-N(6)/adenine(1519)-N(6))-dimethyltransferase</fullName>
    </alternativeName>
    <alternativeName>
        <fullName evidence="7">16S rRNA dimethyladenosine transferase</fullName>
    </alternativeName>
    <alternativeName>
        <fullName evidence="7">16S rRNA dimethylase</fullName>
    </alternativeName>
    <alternativeName>
        <fullName evidence="7">S-adenosylmethionine-6-N', N'-adenosyl(rRNA) dimethyltransferase</fullName>
    </alternativeName>
</protein>
<dbReference type="PROSITE" id="PS51689">
    <property type="entry name" value="SAM_RNA_A_N6_MT"/>
    <property type="match status" value="1"/>
</dbReference>
<dbReference type="InterPro" id="IPR011530">
    <property type="entry name" value="rRNA_adenine_dimethylase"/>
</dbReference>
<gene>
    <name evidence="7 11" type="primary">rsmA</name>
    <name evidence="7" type="synonym">ksgA</name>
    <name evidence="11" type="ORF">NCTC13294_00706</name>
</gene>
<keyword evidence="3 7" id="KW-0489">Methyltransferase</keyword>
<evidence type="ECO:0000256" key="2">
    <source>
        <dbReference type="ARBA" id="ARBA00022552"/>
    </source>
</evidence>
<sequence length="364" mass="40668">MFSAYYIKITKIPLILTGISPVAYWLAITTLNKIALIRYQYQYKIGEILLTAGFTLTFTAGFMAISFWANYDPAWWLPNHCPVSLFLRYFHPSNIHGYIMTSIRADKRLGQHFLRDNSVIDRLLAVIHPQPGEALLEIGPGLGALTLPLLRETGQLTAIEYDTRLIAPLTTRAASLGELHLIHADILDVDLGAIPPQPERWRLVGNLPYNLSSPILFHCLAARAHIADMHFMLQKEVVERITAAPGGKDYGRLSLMAQLWCDTAALFTIPPAAFAPPPKVDSAIVRLVPRTTPAWMIDDEATFAATVGRAFNQRRKMLRHTFAAWFSPAELTALDIDPTARPETLDGAAYARLANAHYHKEQHP</sequence>
<evidence type="ECO:0000256" key="6">
    <source>
        <dbReference type="ARBA" id="ARBA00022884"/>
    </source>
</evidence>
<dbReference type="HAMAP" id="MF_00607">
    <property type="entry name" value="16SrRNA_methyltr_A"/>
    <property type="match status" value="1"/>
</dbReference>
<dbReference type="PANTHER" id="PTHR11727:SF7">
    <property type="entry name" value="DIMETHYLADENOSINE TRANSFERASE-RELATED"/>
    <property type="match status" value="1"/>
</dbReference>
<comment type="function">
    <text evidence="7">Specifically dimethylates two adjacent adenosines (A1518 and A1519) in the loop of a conserved hairpin near the 3'-end of 16S rRNA in the 30S particle. May play a critical role in biogenesis of 30S subunits.</text>
</comment>
<dbReference type="Pfam" id="PF17314">
    <property type="entry name" value="DUF5360"/>
    <property type="match status" value="1"/>
</dbReference>
<evidence type="ECO:0000313" key="12">
    <source>
        <dbReference type="Proteomes" id="UP000254572"/>
    </source>
</evidence>
<dbReference type="SMART" id="SM00650">
    <property type="entry name" value="rADc"/>
    <property type="match status" value="1"/>
</dbReference>
<feature type="binding site" evidence="7 8">
    <location>
        <position position="112"/>
    </location>
    <ligand>
        <name>S-adenosyl-L-methionine</name>
        <dbReference type="ChEBI" id="CHEBI:59789"/>
    </ligand>
</feature>
<dbReference type="GO" id="GO:0052908">
    <property type="term" value="F:16S rRNA (adenine(1518)-N(6)/adenine(1519)-N(6))-dimethyltransferase activity"/>
    <property type="evidence" value="ECO:0007669"/>
    <property type="project" value="UniProtKB-EC"/>
</dbReference>
<keyword evidence="1 7" id="KW-0963">Cytoplasm</keyword>
<dbReference type="AlphaFoldDB" id="A0A381E2H9"/>
<dbReference type="GO" id="GO:0005829">
    <property type="term" value="C:cytosol"/>
    <property type="evidence" value="ECO:0007669"/>
    <property type="project" value="TreeGrafter"/>
</dbReference>
<keyword evidence="4 7" id="KW-0808">Transferase</keyword>
<evidence type="ECO:0000256" key="3">
    <source>
        <dbReference type="ARBA" id="ARBA00022603"/>
    </source>
</evidence>
<dbReference type="CDD" id="cd02440">
    <property type="entry name" value="AdoMet_MTases"/>
    <property type="match status" value="1"/>
</dbReference>
<dbReference type="Gene3D" id="3.40.50.150">
    <property type="entry name" value="Vaccinia Virus protein VP39"/>
    <property type="match status" value="1"/>
</dbReference>
<keyword evidence="9" id="KW-1133">Transmembrane helix</keyword>
<dbReference type="Gene3D" id="1.10.8.100">
    <property type="entry name" value="Ribosomal RNA adenine dimethylase-like, domain 2"/>
    <property type="match status" value="1"/>
</dbReference>
<dbReference type="FunFam" id="1.10.8.100:FF:000001">
    <property type="entry name" value="Ribosomal RNA small subunit methyltransferase A"/>
    <property type="match status" value="1"/>
</dbReference>
<keyword evidence="9" id="KW-0812">Transmembrane</keyword>
<dbReference type="Pfam" id="PF00398">
    <property type="entry name" value="RrnaAD"/>
    <property type="match status" value="1"/>
</dbReference>
<dbReference type="InterPro" id="IPR023165">
    <property type="entry name" value="rRNA_Ade_diMease-like_C"/>
</dbReference>
<accession>A0A381E2H9</accession>
<keyword evidence="6 7" id="KW-0694">RNA-binding</keyword>
<dbReference type="PANTHER" id="PTHR11727">
    <property type="entry name" value="DIMETHYLADENOSINE TRANSFERASE"/>
    <property type="match status" value="1"/>
</dbReference>
<keyword evidence="2 7" id="KW-0698">rRNA processing</keyword>
<evidence type="ECO:0000256" key="8">
    <source>
        <dbReference type="PROSITE-ProRule" id="PRU01026"/>
    </source>
</evidence>
<evidence type="ECO:0000256" key="5">
    <source>
        <dbReference type="ARBA" id="ARBA00022691"/>
    </source>
</evidence>
<evidence type="ECO:0000259" key="10">
    <source>
        <dbReference type="SMART" id="SM00650"/>
    </source>
</evidence>
<comment type="subcellular location">
    <subcellularLocation>
        <location evidence="7">Cytoplasm</location>
    </subcellularLocation>
</comment>
<evidence type="ECO:0000256" key="4">
    <source>
        <dbReference type="ARBA" id="ARBA00022679"/>
    </source>
</evidence>
<feature type="binding site" evidence="7 8">
    <location>
        <position position="114"/>
    </location>
    <ligand>
        <name>S-adenosyl-L-methionine</name>
        <dbReference type="ChEBI" id="CHEBI:59789"/>
    </ligand>
</feature>
<feature type="transmembrane region" description="Helical" evidence="9">
    <location>
        <begin position="12"/>
        <end position="36"/>
    </location>
</feature>
<dbReference type="InterPro" id="IPR029063">
    <property type="entry name" value="SAM-dependent_MTases_sf"/>
</dbReference>
<feature type="domain" description="Ribosomal RNA adenine methylase transferase N-terminal" evidence="10">
    <location>
        <begin position="119"/>
        <end position="291"/>
    </location>
</feature>
<dbReference type="GO" id="GO:0003723">
    <property type="term" value="F:RNA binding"/>
    <property type="evidence" value="ECO:0007669"/>
    <property type="project" value="UniProtKB-UniRule"/>
</dbReference>
<keyword evidence="5 7" id="KW-0949">S-adenosyl-L-methionine</keyword>
<organism evidence="11 12">
    <name type="scientific">Cardiobacterium valvarum</name>
    <dbReference type="NCBI Taxonomy" id="194702"/>
    <lineage>
        <taxon>Bacteria</taxon>
        <taxon>Pseudomonadati</taxon>
        <taxon>Pseudomonadota</taxon>
        <taxon>Gammaproteobacteria</taxon>
        <taxon>Cardiobacteriales</taxon>
        <taxon>Cardiobacteriaceae</taxon>
        <taxon>Cardiobacterium</taxon>
    </lineage>
</organism>
<evidence type="ECO:0000256" key="9">
    <source>
        <dbReference type="SAM" id="Phobius"/>
    </source>
</evidence>
<evidence type="ECO:0000256" key="7">
    <source>
        <dbReference type="HAMAP-Rule" id="MF_00607"/>
    </source>
</evidence>
<feature type="binding site" evidence="7 8">
    <location>
        <position position="185"/>
    </location>
    <ligand>
        <name>S-adenosyl-L-methionine</name>
        <dbReference type="ChEBI" id="CHEBI:59789"/>
    </ligand>
</feature>
<feature type="transmembrane region" description="Helical" evidence="9">
    <location>
        <begin position="48"/>
        <end position="69"/>
    </location>
</feature>
<dbReference type="SUPFAM" id="SSF53335">
    <property type="entry name" value="S-adenosyl-L-methionine-dependent methyltransferases"/>
    <property type="match status" value="1"/>
</dbReference>
<keyword evidence="12" id="KW-1185">Reference proteome</keyword>
<dbReference type="EMBL" id="UFUW01000001">
    <property type="protein sequence ID" value="SUX20275.1"/>
    <property type="molecule type" value="Genomic_DNA"/>
</dbReference>
<dbReference type="Proteomes" id="UP000254572">
    <property type="component" value="Unassembled WGS sequence"/>
</dbReference>
<feature type="binding site" evidence="7 8">
    <location>
        <position position="206"/>
    </location>
    <ligand>
        <name>S-adenosyl-L-methionine</name>
        <dbReference type="ChEBI" id="CHEBI:59789"/>
    </ligand>
</feature>
<name>A0A381E2H9_9GAMM</name>
<dbReference type="InterPro" id="IPR020598">
    <property type="entry name" value="rRNA_Ade_methylase_Trfase_N"/>
</dbReference>
<comment type="similarity">
    <text evidence="7">Belongs to the class I-like SAM-binding methyltransferase superfamily. rRNA adenine N(6)-methyltransferase family. RsmA subfamily.</text>
</comment>
<dbReference type="InterPro" id="IPR020348">
    <property type="entry name" value="Uncharacterised_YvaD"/>
</dbReference>
<evidence type="ECO:0000313" key="11">
    <source>
        <dbReference type="EMBL" id="SUX20275.1"/>
    </source>
</evidence>
<feature type="binding site" evidence="7 8">
    <location>
        <position position="160"/>
    </location>
    <ligand>
        <name>S-adenosyl-L-methionine</name>
        <dbReference type="ChEBI" id="CHEBI:59789"/>
    </ligand>
</feature>
<evidence type="ECO:0000256" key="1">
    <source>
        <dbReference type="ARBA" id="ARBA00022490"/>
    </source>
</evidence>
<reference evidence="11 12" key="1">
    <citation type="submission" date="2018-06" db="EMBL/GenBank/DDBJ databases">
        <authorList>
            <consortium name="Pathogen Informatics"/>
            <person name="Doyle S."/>
        </authorList>
    </citation>
    <scope>NUCLEOTIDE SEQUENCE [LARGE SCALE GENOMIC DNA]</scope>
    <source>
        <strain evidence="11 12">NCTC13294</strain>
    </source>
</reference>
<keyword evidence="9" id="KW-0472">Membrane</keyword>
<proteinExistence type="inferred from homology"/>
<dbReference type="EC" id="2.1.1.182" evidence="7"/>
<comment type="catalytic activity">
    <reaction evidence="7">
        <text>adenosine(1518)/adenosine(1519) in 16S rRNA + 4 S-adenosyl-L-methionine = N(6)-dimethyladenosine(1518)/N(6)-dimethyladenosine(1519) in 16S rRNA + 4 S-adenosyl-L-homocysteine + 4 H(+)</text>
        <dbReference type="Rhea" id="RHEA:19609"/>
        <dbReference type="Rhea" id="RHEA-COMP:10232"/>
        <dbReference type="Rhea" id="RHEA-COMP:10233"/>
        <dbReference type="ChEBI" id="CHEBI:15378"/>
        <dbReference type="ChEBI" id="CHEBI:57856"/>
        <dbReference type="ChEBI" id="CHEBI:59789"/>
        <dbReference type="ChEBI" id="CHEBI:74411"/>
        <dbReference type="ChEBI" id="CHEBI:74493"/>
        <dbReference type="EC" id="2.1.1.182"/>
    </reaction>
</comment>
<dbReference type="InterPro" id="IPR020596">
    <property type="entry name" value="rRNA_Ade_Mease_Trfase_CS"/>
</dbReference>
<dbReference type="PROSITE" id="PS01131">
    <property type="entry name" value="RRNA_A_DIMETH"/>
    <property type="match status" value="1"/>
</dbReference>
<dbReference type="NCBIfam" id="TIGR00755">
    <property type="entry name" value="ksgA"/>
    <property type="match status" value="1"/>
</dbReference>
<dbReference type="InterPro" id="IPR001737">
    <property type="entry name" value="KsgA/Erm"/>
</dbReference>